<dbReference type="AlphaFoldDB" id="A0A842HUT0"/>
<evidence type="ECO:0000313" key="2">
    <source>
        <dbReference type="EMBL" id="MBC2776141.1"/>
    </source>
</evidence>
<feature type="chain" id="PRO_5032999049" description="DUF2268 domain-containing protein" evidence="1">
    <location>
        <begin position="18"/>
        <end position="373"/>
    </location>
</feature>
<dbReference type="RefSeq" id="WP_185799452.1">
    <property type="nucleotide sequence ID" value="NZ_JACJVJ010000001.1"/>
</dbReference>
<name>A0A842HUT0_9SPHN</name>
<dbReference type="InterPro" id="IPR043754">
    <property type="entry name" value="DUF5700"/>
</dbReference>
<sequence length="373" mass="40748">MRLVPFALIALAWFAPAAAERPSIAIDIASAERLLEIACSGDAIDEAEFASSSLLRTQLAHHREFGPQFTLENYLAGLRSIARCEAPDPDPFRFSALVERREDMVEAIAYLAQRHEEIGERVAEILEPYMPADLVFDGQAVLAGASFSCGGFSRDGVFFVDIPCLAANIGEEYEAVVLLIAHETYHAIQHRFAMQPMAEFEEVGTLEQALDHMFAGLALEGSAAHIADMRQLSGEGRYTRFARDLARRNFRHLRYNFRLFDYMTEALVRDPEGVAERFPGIYGLAFDGAFGELGYYTGAQMAAEIEHSAAPAAIPCLLALPPENYVLAYAAALGDGDNLDASPAFEGATLDAARWLAARRPETADFGACLALG</sequence>
<feature type="signal peptide" evidence="1">
    <location>
        <begin position="1"/>
        <end position="17"/>
    </location>
</feature>
<evidence type="ECO:0000256" key="1">
    <source>
        <dbReference type="SAM" id="SignalP"/>
    </source>
</evidence>
<keyword evidence="1" id="KW-0732">Signal</keyword>
<proteinExistence type="predicted"/>
<accession>A0A842HUT0</accession>
<comment type="caution">
    <text evidence="2">The sequence shown here is derived from an EMBL/GenBank/DDBJ whole genome shotgun (WGS) entry which is preliminary data.</text>
</comment>
<reference evidence="2 3" key="1">
    <citation type="submission" date="2020-08" db="EMBL/GenBank/DDBJ databases">
        <title>Draft genome sequence of Parasphingopyxis sp. GrpM-11.</title>
        <authorList>
            <person name="Oh J."/>
            <person name="Roh D.-H."/>
        </authorList>
    </citation>
    <scope>NUCLEOTIDE SEQUENCE [LARGE SCALE GENOMIC DNA]</scope>
    <source>
        <strain evidence="2 3">GrpM-11</strain>
    </source>
</reference>
<protein>
    <recommendedName>
        <fullName evidence="4">DUF2268 domain-containing protein</fullName>
    </recommendedName>
</protein>
<dbReference type="Proteomes" id="UP000564378">
    <property type="component" value="Unassembled WGS sequence"/>
</dbReference>
<evidence type="ECO:0000313" key="3">
    <source>
        <dbReference type="Proteomes" id="UP000564378"/>
    </source>
</evidence>
<dbReference type="EMBL" id="JACJVJ010000001">
    <property type="protein sequence ID" value="MBC2776141.1"/>
    <property type="molecule type" value="Genomic_DNA"/>
</dbReference>
<dbReference type="Pfam" id="PF18958">
    <property type="entry name" value="DUF5700"/>
    <property type="match status" value="1"/>
</dbReference>
<organism evidence="2 3">
    <name type="scientific">Parasphingopyxis marina</name>
    <dbReference type="NCBI Taxonomy" id="2761622"/>
    <lineage>
        <taxon>Bacteria</taxon>
        <taxon>Pseudomonadati</taxon>
        <taxon>Pseudomonadota</taxon>
        <taxon>Alphaproteobacteria</taxon>
        <taxon>Sphingomonadales</taxon>
        <taxon>Sphingomonadaceae</taxon>
        <taxon>Parasphingopyxis</taxon>
    </lineage>
</organism>
<evidence type="ECO:0008006" key="4">
    <source>
        <dbReference type="Google" id="ProtNLM"/>
    </source>
</evidence>
<keyword evidence="3" id="KW-1185">Reference proteome</keyword>
<gene>
    <name evidence="2" type="ORF">H6P80_00775</name>
</gene>